<evidence type="ECO:0000256" key="8">
    <source>
        <dbReference type="PROSITE-ProRule" id="PRU00276"/>
    </source>
</evidence>
<proteinExistence type="predicted"/>
<dbReference type="SUPFAM" id="SSF55486">
    <property type="entry name" value="Metalloproteases ('zincins'), catalytic domain"/>
    <property type="match status" value="1"/>
</dbReference>
<dbReference type="InterPro" id="IPR041645">
    <property type="entry name" value="ADAMTS_CR_2"/>
</dbReference>
<keyword evidence="6" id="KW-1015">Disulfide bond</keyword>
<name>A0ABQ7R0V1_PLUXY</name>
<feature type="binding site" evidence="8">
    <location>
        <position position="21"/>
    </location>
    <ligand>
        <name>Zn(2+)</name>
        <dbReference type="ChEBI" id="CHEBI:29105"/>
        <note>catalytic</note>
    </ligand>
</feature>
<dbReference type="Gene3D" id="3.40.1620.60">
    <property type="match status" value="1"/>
</dbReference>
<dbReference type="PROSITE" id="PS50215">
    <property type="entry name" value="ADAM_MEPRO"/>
    <property type="match status" value="1"/>
</dbReference>
<dbReference type="Proteomes" id="UP000823941">
    <property type="component" value="Chromosome 5"/>
</dbReference>
<feature type="region of interest" description="Disordered" evidence="9">
    <location>
        <begin position="169"/>
        <end position="190"/>
    </location>
</feature>
<keyword evidence="4 8" id="KW-0862">Zinc</keyword>
<comment type="caution">
    <text evidence="8">Lacks conserved residue(s) required for the propagation of feature annotation.</text>
</comment>
<evidence type="ECO:0000256" key="1">
    <source>
        <dbReference type="ARBA" id="ARBA00022670"/>
    </source>
</evidence>
<dbReference type="Gene3D" id="3.40.390.10">
    <property type="entry name" value="Collagenase (Catalytic Domain)"/>
    <property type="match status" value="1"/>
</dbReference>
<dbReference type="EMBL" id="JAHIBW010000005">
    <property type="protein sequence ID" value="KAG7310923.1"/>
    <property type="molecule type" value="Genomic_DNA"/>
</dbReference>
<evidence type="ECO:0000313" key="12">
    <source>
        <dbReference type="Proteomes" id="UP000823941"/>
    </source>
</evidence>
<dbReference type="PANTHER" id="PTHR11905:SF247">
    <property type="entry name" value="PEPTIDASE M12B DOMAIN-CONTAINING PROTEIN"/>
    <property type="match status" value="1"/>
</dbReference>
<evidence type="ECO:0000256" key="4">
    <source>
        <dbReference type="ARBA" id="ARBA00022833"/>
    </source>
</evidence>
<protein>
    <recommendedName>
        <fullName evidence="10">Peptidase M12B domain-containing protein</fullName>
    </recommendedName>
</protein>
<evidence type="ECO:0000256" key="6">
    <source>
        <dbReference type="ARBA" id="ARBA00023157"/>
    </source>
</evidence>
<dbReference type="Pfam" id="PF17771">
    <property type="entry name" value="ADAMTS_CR_2"/>
    <property type="match status" value="1"/>
</dbReference>
<dbReference type="InterPro" id="IPR024079">
    <property type="entry name" value="MetalloPept_cat_dom_sf"/>
</dbReference>
<organism evidence="11 12">
    <name type="scientific">Plutella xylostella</name>
    <name type="common">Diamondback moth</name>
    <name type="synonym">Plutella maculipennis</name>
    <dbReference type="NCBI Taxonomy" id="51655"/>
    <lineage>
        <taxon>Eukaryota</taxon>
        <taxon>Metazoa</taxon>
        <taxon>Ecdysozoa</taxon>
        <taxon>Arthropoda</taxon>
        <taxon>Hexapoda</taxon>
        <taxon>Insecta</taxon>
        <taxon>Pterygota</taxon>
        <taxon>Neoptera</taxon>
        <taxon>Endopterygota</taxon>
        <taxon>Lepidoptera</taxon>
        <taxon>Glossata</taxon>
        <taxon>Ditrysia</taxon>
        <taxon>Yponomeutoidea</taxon>
        <taxon>Plutellidae</taxon>
        <taxon>Plutella</taxon>
    </lineage>
</organism>
<comment type="caution">
    <text evidence="11">The sequence shown here is derived from an EMBL/GenBank/DDBJ whole genome shotgun (WGS) entry which is preliminary data.</text>
</comment>
<keyword evidence="1" id="KW-0645">Protease</keyword>
<reference evidence="11 12" key="1">
    <citation type="submission" date="2021-06" db="EMBL/GenBank/DDBJ databases">
        <title>A haploid diamondback moth (Plutella xylostella L.) genome assembly resolves 31 chromosomes and identifies a diamide resistance mutation.</title>
        <authorList>
            <person name="Ward C.M."/>
            <person name="Perry K.D."/>
            <person name="Baker G."/>
            <person name="Powis K."/>
            <person name="Heckel D.G."/>
            <person name="Baxter S.W."/>
        </authorList>
    </citation>
    <scope>NUCLEOTIDE SEQUENCE [LARGE SCALE GENOMIC DNA]</scope>
    <source>
        <strain evidence="11 12">LV</strain>
        <tissue evidence="11">Single pupa</tissue>
    </source>
</reference>
<feature type="binding site" evidence="8">
    <location>
        <position position="31"/>
    </location>
    <ligand>
        <name>Zn(2+)</name>
        <dbReference type="ChEBI" id="CHEBI:29105"/>
        <note>catalytic</note>
    </ligand>
</feature>
<feature type="binding site" evidence="8">
    <location>
        <position position="25"/>
    </location>
    <ligand>
        <name>Zn(2+)</name>
        <dbReference type="ChEBI" id="CHEBI:29105"/>
        <note>catalytic</note>
    </ligand>
</feature>
<evidence type="ECO:0000313" key="11">
    <source>
        <dbReference type="EMBL" id="KAG7310923.1"/>
    </source>
</evidence>
<keyword evidence="7" id="KW-0325">Glycoprotein</keyword>
<evidence type="ECO:0000256" key="9">
    <source>
        <dbReference type="SAM" id="MobiDB-lite"/>
    </source>
</evidence>
<evidence type="ECO:0000256" key="7">
    <source>
        <dbReference type="ARBA" id="ARBA00023180"/>
    </source>
</evidence>
<evidence type="ECO:0000256" key="3">
    <source>
        <dbReference type="ARBA" id="ARBA00022801"/>
    </source>
</evidence>
<evidence type="ECO:0000256" key="5">
    <source>
        <dbReference type="ARBA" id="ARBA00023049"/>
    </source>
</evidence>
<dbReference type="PANTHER" id="PTHR11905">
    <property type="entry name" value="ADAM A DISINTEGRIN AND METALLOPROTEASE DOMAIN"/>
    <property type="match status" value="1"/>
</dbReference>
<keyword evidence="5" id="KW-0482">Metalloprotease</keyword>
<dbReference type="InterPro" id="IPR001590">
    <property type="entry name" value="Peptidase_M12B"/>
</dbReference>
<gene>
    <name evidence="11" type="ORF">JYU34_003762</name>
</gene>
<keyword evidence="12" id="KW-1185">Reference proteome</keyword>
<sequence length="402" mass="43944">MDVLGRPYPSAGFTSVYILAHEIGHNLGMHHDGTGNGCARDGYIMSPSRGTRGEAAWSPCSKRLVAELEWATCLQDGGDDLDTPPELQHERFGDAPGNVWNAKKQCEFLLRDVDASPSPPAPSPEHCEQLACRSPHRAGFYYAGPALPGTPCGHAMACYGGDCVPSTEAFNSSTSPSAPSPAPWSPWQEGQCQSGCTARSKGYRERRRQCLAQDCEGTGYDVALCDDTKSAMPTDDEFGDAEISHTPTYRDILRSEGGTVDRMPNDNKGVNDNGFTTVSHKKRSKNKNMRGTLQSSNRLQVVEPACAIYVSRLMKHITEKDIREHFDDMNEKCLSVELLMPQRETSFNSFKVMIPGSKETWLLPHDLNFVNEIDNDFACLSTSSVDTGAGVLRGRPYGGLAL</sequence>
<evidence type="ECO:0000259" key="10">
    <source>
        <dbReference type="PROSITE" id="PS50215"/>
    </source>
</evidence>
<accession>A0ABQ7R0V1</accession>
<evidence type="ECO:0000256" key="2">
    <source>
        <dbReference type="ARBA" id="ARBA00022723"/>
    </source>
</evidence>
<dbReference type="Pfam" id="PF13574">
    <property type="entry name" value="Reprolysin_2"/>
    <property type="match status" value="1"/>
</dbReference>
<feature type="active site" evidence="8">
    <location>
        <position position="22"/>
    </location>
</feature>
<keyword evidence="3" id="KW-0378">Hydrolase</keyword>
<keyword evidence="2 8" id="KW-0479">Metal-binding</keyword>
<feature type="domain" description="Peptidase M12B" evidence="10">
    <location>
        <begin position="1"/>
        <end position="61"/>
    </location>
</feature>